<reference evidence="3" key="1">
    <citation type="submission" date="2025-08" db="UniProtKB">
        <authorList>
            <consortium name="RefSeq"/>
        </authorList>
    </citation>
    <scope>IDENTIFICATION</scope>
</reference>
<evidence type="ECO:0000313" key="3">
    <source>
        <dbReference type="RefSeq" id="XP_072860092.1"/>
    </source>
</evidence>
<feature type="region of interest" description="Disordered" evidence="1">
    <location>
        <begin position="793"/>
        <end position="1101"/>
    </location>
</feature>
<feature type="region of interest" description="Disordered" evidence="1">
    <location>
        <begin position="729"/>
        <end position="764"/>
    </location>
</feature>
<feature type="region of interest" description="Disordered" evidence="1">
    <location>
        <begin position="1132"/>
        <end position="1160"/>
    </location>
</feature>
<feature type="compositionally biased region" description="Polar residues" evidence="1">
    <location>
        <begin position="325"/>
        <end position="350"/>
    </location>
</feature>
<name>A0ABM5GR31_9SAUR</name>
<dbReference type="GeneID" id="140708388"/>
<feature type="region of interest" description="Disordered" evidence="1">
    <location>
        <begin position="1271"/>
        <end position="1315"/>
    </location>
</feature>
<feature type="compositionally biased region" description="Low complexity" evidence="1">
    <location>
        <begin position="882"/>
        <end position="1098"/>
    </location>
</feature>
<evidence type="ECO:0000313" key="2">
    <source>
        <dbReference type="Proteomes" id="UP001652642"/>
    </source>
</evidence>
<keyword evidence="2" id="KW-1185">Reference proteome</keyword>
<feature type="region of interest" description="Disordered" evidence="1">
    <location>
        <begin position="22"/>
        <end position="65"/>
    </location>
</feature>
<dbReference type="PANTHER" id="PTHR14368:SF7">
    <property type="entry name" value="TESTIS-EXPRESSED BASIC PROTEIN 1"/>
    <property type="match status" value="1"/>
</dbReference>
<feature type="compositionally biased region" description="Polar residues" evidence="1">
    <location>
        <begin position="793"/>
        <end position="804"/>
    </location>
</feature>
<dbReference type="InterPro" id="IPR038754">
    <property type="entry name" value="TSBP1"/>
</dbReference>
<dbReference type="Proteomes" id="UP001652642">
    <property type="component" value="Chromosome 6"/>
</dbReference>
<feature type="compositionally biased region" description="Basic and acidic residues" evidence="1">
    <location>
        <begin position="1207"/>
        <end position="1223"/>
    </location>
</feature>
<accession>A0ABM5GR31</accession>
<feature type="compositionally biased region" description="Basic and acidic residues" evidence="1">
    <location>
        <begin position="1271"/>
        <end position="1282"/>
    </location>
</feature>
<feature type="region of interest" description="Disordered" evidence="1">
    <location>
        <begin position="301"/>
        <end position="350"/>
    </location>
</feature>
<feature type="compositionally biased region" description="Polar residues" evidence="1">
    <location>
        <begin position="861"/>
        <end position="873"/>
    </location>
</feature>
<feature type="region of interest" description="Disordered" evidence="1">
    <location>
        <begin position="1207"/>
        <end position="1230"/>
    </location>
</feature>
<dbReference type="RefSeq" id="XP_072860092.1">
    <property type="nucleotide sequence ID" value="XM_073003991.1"/>
</dbReference>
<sequence length="1315" mass="141063">MQTSLSSLPEGKEAQIQTSLLSLPGEREAQMQTSLSSLPEGKEAQVQTSFASLPERKSAASLGGYPQGQSSYVELLEKIASLPRFLEAQMQTSKISVPAPSEAHIQVQTSFSDYMSEKEETSSIGTEPPSKISPQSSASSLFPLYVDTEVQTLPVEIPPGNDWRSARLQAEAQVQTSFTSVLEELGDLIEAQHSKRDIEKEQAVASELQVPFFIEEKSLMPELIETAIQTSDTLLREWDKWRSLQTPQAMAQVQTSTIELLKKLSLLSRIECMEAASRTELLKKASSLSVAEFPSHEVMRKASSWSDSGSQGQLSNHELLKKRPSSAQVLATSGSDLTTSSSKRKSQMQTSDLELIKKLSSVSHMEPQEKASDVVFQKYSTLSVNDGGDENQKATTEGTECITPPEMIEAQIRKCYYELPEVQTSTPQASVQKEPLWSAVVDSGVQTSYVEVPFGNRWRASRLQAEAEVQTVGLELPVEETEFCPQAQNNTGAQTSLLEIWQARDLADAQMQTSDFDMIKKVQSPPPLVVDSQAQTSLFDLWKAEEQTDAQMQTSLDELQIIKSLPIEQIDRLVQTSFMDIWRAKELSNVRQQTSLKELLEPEVEYSPRFQTDLGVQTSLTTVWRKKEITDTQAQASLSELLESKEELPLVSQIDAQVQTSNSEMAVGDSWRSPCLHADVQQQTSLELEDELDNSPPTSQMDIQVQTSLLDIWKAKELRHAKLQTSWMDLPGPTKEPPLPLQCESPVLYPEPGSPPLAQTDTQVQTSSLDIWKTKRISDAEIQTSLSYLPQGTEELSLQSQKESPVQPATPGSADVPDESLPLPQIDSKQQTVPDMPKEFRDPPSPSETKVQREQPVDAEVQTSLSSLPSATVISPVPSATAVSPALSHSAVSPAPSATAVSPAPSRSAFSPAPSATAVSPAPSRSAVSPAPSRSAVSPAPSRSAVSPAPSATAVSPAPSRSAVSPAPSHSAVSPAPSATAVSPAPSRSAVSSAPSATAVSPAPSRSAVSPALSATAVSPALSATAVSPVPSATAVSPAPSATAVSPAPSATAVSPAPSATAVSPAPSATDVSPAPSATAVSPAPSATAVSPAPSGTAVPPVTSGISHMAVSPVPSQTAPSLIPSNIAMSPVPSRTASPMRPPTPASPYSHMDSAAPVEKGAPVEKSLLELWTTREEAEVQMQTAKLGLSFEENLLLFPKLIESHEKMEDVKPSERKKKDQVSKAKSKAPVFTEAQVQTSYVELPQGKKWRSSRLCTEAQVQTSFPDLHMKDRAPTLHDHIAPRRTQKGPKRAAPVSVHLHVKMSPKRRTSNEKK</sequence>
<proteinExistence type="predicted"/>
<feature type="compositionally biased region" description="Polar residues" evidence="1">
    <location>
        <begin position="303"/>
        <end position="316"/>
    </location>
</feature>
<organism evidence="2 3">
    <name type="scientific">Pogona vitticeps</name>
    <name type="common">central bearded dragon</name>
    <dbReference type="NCBI Taxonomy" id="103695"/>
    <lineage>
        <taxon>Eukaryota</taxon>
        <taxon>Metazoa</taxon>
        <taxon>Chordata</taxon>
        <taxon>Craniata</taxon>
        <taxon>Vertebrata</taxon>
        <taxon>Euteleostomi</taxon>
        <taxon>Lepidosauria</taxon>
        <taxon>Squamata</taxon>
        <taxon>Bifurcata</taxon>
        <taxon>Unidentata</taxon>
        <taxon>Episquamata</taxon>
        <taxon>Toxicofera</taxon>
        <taxon>Iguania</taxon>
        <taxon>Acrodonta</taxon>
        <taxon>Agamidae</taxon>
        <taxon>Amphibolurinae</taxon>
        <taxon>Pogona</taxon>
    </lineage>
</organism>
<feature type="compositionally biased region" description="Basic residues" evidence="1">
    <location>
        <begin position="1300"/>
        <end position="1309"/>
    </location>
</feature>
<evidence type="ECO:0000256" key="1">
    <source>
        <dbReference type="SAM" id="MobiDB-lite"/>
    </source>
</evidence>
<gene>
    <name evidence="3" type="primary">LOC140708388</name>
</gene>
<protein>
    <submittedName>
        <fullName evidence="3">Uncharacterized protein</fullName>
    </submittedName>
</protein>
<dbReference type="PANTHER" id="PTHR14368">
    <property type="entry name" value="TESTIS-EXPRESSED BASIC PROTEIN 1"/>
    <property type="match status" value="1"/>
</dbReference>